<protein>
    <recommendedName>
        <fullName evidence="2">TIR domain-containing protein</fullName>
    </recommendedName>
</protein>
<keyword evidence="4" id="KW-1185">Reference proteome</keyword>
<dbReference type="InterPro" id="IPR000225">
    <property type="entry name" value="Armadillo"/>
</dbReference>
<dbReference type="Gene3D" id="1.25.10.10">
    <property type="entry name" value="Leucine-rich Repeat Variant"/>
    <property type="match status" value="1"/>
</dbReference>
<dbReference type="InterPro" id="IPR035897">
    <property type="entry name" value="Toll_tir_struct_dom_sf"/>
</dbReference>
<name>A0ABQ9FYF0_TEGGR</name>
<dbReference type="InterPro" id="IPR011989">
    <property type="entry name" value="ARM-like"/>
</dbReference>
<dbReference type="EMBL" id="JARBDR010000018">
    <property type="protein sequence ID" value="KAJ8322282.1"/>
    <property type="molecule type" value="Genomic_DNA"/>
</dbReference>
<dbReference type="Gene3D" id="3.40.50.10140">
    <property type="entry name" value="Toll/interleukin-1 receptor homology (TIR) domain"/>
    <property type="match status" value="1"/>
</dbReference>
<organism evidence="3 4">
    <name type="scientific">Tegillarca granosa</name>
    <name type="common">Malaysian cockle</name>
    <name type="synonym">Anadara granosa</name>
    <dbReference type="NCBI Taxonomy" id="220873"/>
    <lineage>
        <taxon>Eukaryota</taxon>
        <taxon>Metazoa</taxon>
        <taxon>Spiralia</taxon>
        <taxon>Lophotrochozoa</taxon>
        <taxon>Mollusca</taxon>
        <taxon>Bivalvia</taxon>
        <taxon>Autobranchia</taxon>
        <taxon>Pteriomorphia</taxon>
        <taxon>Arcoida</taxon>
        <taxon>Arcoidea</taxon>
        <taxon>Arcidae</taxon>
        <taxon>Tegillarca</taxon>
    </lineage>
</organism>
<dbReference type="Pfam" id="PF13676">
    <property type="entry name" value="TIR_2"/>
    <property type="match status" value="1"/>
</dbReference>
<dbReference type="PANTHER" id="PTHR46270">
    <property type="entry name" value="ARMADILLO-TYPE FOLD-RELATED"/>
    <property type="match status" value="1"/>
</dbReference>
<dbReference type="PROSITE" id="PS50176">
    <property type="entry name" value="ARM_REPEAT"/>
    <property type="match status" value="1"/>
</dbReference>
<evidence type="ECO:0000259" key="2">
    <source>
        <dbReference type="Pfam" id="PF13676"/>
    </source>
</evidence>
<dbReference type="SUPFAM" id="SSF52200">
    <property type="entry name" value="Toll/Interleukin receptor TIR domain"/>
    <property type="match status" value="1"/>
</dbReference>
<reference evidence="3 4" key="1">
    <citation type="submission" date="2022-12" db="EMBL/GenBank/DDBJ databases">
        <title>Chromosome-level genome of Tegillarca granosa.</title>
        <authorList>
            <person name="Kim J."/>
        </authorList>
    </citation>
    <scope>NUCLEOTIDE SEQUENCE [LARGE SCALE GENOMIC DNA]</scope>
    <source>
        <strain evidence="3">Teg-2019</strain>
        <tissue evidence="3">Adductor muscle</tissue>
    </source>
</reference>
<feature type="repeat" description="ARM" evidence="1">
    <location>
        <begin position="320"/>
        <end position="362"/>
    </location>
</feature>
<dbReference type="Proteomes" id="UP001217089">
    <property type="component" value="Unassembled WGS sequence"/>
</dbReference>
<accession>A0ABQ9FYF0</accession>
<comment type="caution">
    <text evidence="3">The sequence shown here is derived from an EMBL/GenBank/DDBJ whole genome shotgun (WGS) entry which is preliminary data.</text>
</comment>
<proteinExistence type="predicted"/>
<evidence type="ECO:0000313" key="4">
    <source>
        <dbReference type="Proteomes" id="UP001217089"/>
    </source>
</evidence>
<feature type="domain" description="TIR" evidence="2">
    <location>
        <begin position="424"/>
        <end position="531"/>
    </location>
</feature>
<dbReference type="InterPro" id="IPR000157">
    <property type="entry name" value="TIR_dom"/>
</dbReference>
<gene>
    <name evidence="3" type="ORF">KUTeg_000753</name>
</gene>
<sequence>MAGILSTMGCAASTSKHVEAQQMSKKKGQKVDDIEIETAEENIWIIEELKTSISKFQEHLPKNRKENYCTKELEKPLDEINDKYSYAMEDDIILRREIGKELATSGTVKMLCDLHVAMVTSKNKKDWDQTLRNSIITNLLGILIDFTDSFPEYSYIIMNHPKFLSCIREKLDCTRGTEKCTDELEGEDIDDDEIDELDASENDGFPHKTITIIHNLGMVDENISRLRDLKFVDILTKYLDYPNHCVRFDAITALADLVNDAESEVLQEGQHTFKFLNTVLKLALEDEQRHYYGFAAWELARTIRRIAMNDTNKRALVETGCLSSLVKLAQSNDTKERREAVGALWTLSFDKENSHTMVNDKNLGVVEIFTTYRTSEDEDISKSCSGALWNLREELSRLDKYKNLEITGVKKNGSHGDRGRGHLMISYNHADKKLIMYIRDYLRKAGYKVWLDVDDMAGSTLQAMASAVEEAEIVLICYSRKYKDSDNCRAEAEYAFQQRKKIVPLKMEYGYKPDGWLGIIIGSKIYHDFGGKYSVDSRLDGLSKEIKSKYDGEESVIVEQTDNKYGRKLHYDFDNSGKSMVSYICMYFIMRSFCDFLSGLFTYVIPIETRAKPVNAPVTVDVSKWTQDDVTKWLDKHSLDKNINVDSSNNQADQICSVEAYHFINIIYLKSNTQLLTFSFATIFHFQRKISNFGWKNNFILEVSSSAERLIQKLEVKIINGLEYILNITEK</sequence>
<dbReference type="SUPFAM" id="SSF48371">
    <property type="entry name" value="ARM repeat"/>
    <property type="match status" value="1"/>
</dbReference>
<dbReference type="SMART" id="SM00185">
    <property type="entry name" value="ARM"/>
    <property type="match status" value="3"/>
</dbReference>
<dbReference type="PANTHER" id="PTHR46270:SF2">
    <property type="entry name" value="TIR DOMAIN-CONTAINING PROTEIN"/>
    <property type="match status" value="1"/>
</dbReference>
<dbReference type="Pfam" id="PF00514">
    <property type="entry name" value="Arm"/>
    <property type="match status" value="1"/>
</dbReference>
<dbReference type="InterPro" id="IPR016024">
    <property type="entry name" value="ARM-type_fold"/>
</dbReference>
<evidence type="ECO:0000256" key="1">
    <source>
        <dbReference type="PROSITE-ProRule" id="PRU00259"/>
    </source>
</evidence>
<evidence type="ECO:0000313" key="3">
    <source>
        <dbReference type="EMBL" id="KAJ8322282.1"/>
    </source>
</evidence>